<protein>
    <submittedName>
        <fullName evidence="1">Uncharacterized protein</fullName>
    </submittedName>
</protein>
<evidence type="ECO:0000313" key="1">
    <source>
        <dbReference type="EMBL" id="EEP65173.1"/>
    </source>
</evidence>
<comment type="caution">
    <text evidence="1">The sequence shown here is derived from an EMBL/GenBank/DDBJ whole genome shotgun (WGS) entry which is preliminary data.</text>
</comment>
<dbReference type="Proteomes" id="UP000003529">
    <property type="component" value="Unassembled WGS sequence"/>
</dbReference>
<dbReference type="AlphaFoldDB" id="C4FQI0"/>
<sequence>MEQKTVAFTESALLEFYEGMDTIRSLFIDREHIYYLLDNDSQYSIEDKLKQILNKTRLNINLLGFNTKQRKNVVFDEMEIENLNIFLNLNDIDYTVTINVGLTGDITMRTKLNFSLPMMEKVKASLNLN</sequence>
<dbReference type="RefSeq" id="WP_005386421.1">
    <property type="nucleotide sequence ID" value="NZ_GG667604.1"/>
</dbReference>
<proteinExistence type="predicted"/>
<name>C4FQI0_9FIRM</name>
<organism evidence="1 2">
    <name type="scientific">Veillonella dispar ATCC 17748</name>
    <dbReference type="NCBI Taxonomy" id="546273"/>
    <lineage>
        <taxon>Bacteria</taxon>
        <taxon>Bacillati</taxon>
        <taxon>Bacillota</taxon>
        <taxon>Negativicutes</taxon>
        <taxon>Veillonellales</taxon>
        <taxon>Veillonellaceae</taxon>
        <taxon>Veillonella</taxon>
    </lineage>
</organism>
<evidence type="ECO:0000313" key="2">
    <source>
        <dbReference type="Proteomes" id="UP000003529"/>
    </source>
</evidence>
<accession>C4FQI0</accession>
<reference evidence="1" key="1">
    <citation type="submission" date="2009-04" db="EMBL/GenBank/DDBJ databases">
        <authorList>
            <person name="Weinstock G."/>
            <person name="Sodergren E."/>
            <person name="Clifton S."/>
            <person name="Fulton L."/>
            <person name="Fulton B."/>
            <person name="Courtney L."/>
            <person name="Fronick C."/>
            <person name="Harrison M."/>
            <person name="Strong C."/>
            <person name="Farmer C."/>
            <person name="Delahaunty K."/>
            <person name="Markovic C."/>
            <person name="Hall O."/>
            <person name="Minx P."/>
            <person name="Tomlinson C."/>
            <person name="Mitreva M."/>
            <person name="Nelson J."/>
            <person name="Hou S."/>
            <person name="Wollam A."/>
            <person name="Pepin K.H."/>
            <person name="Johnson M."/>
            <person name="Bhonagiri V."/>
            <person name="Nash W.E."/>
            <person name="Warren W."/>
            <person name="Chinwalla A."/>
            <person name="Mardis E.R."/>
            <person name="Wilson R.K."/>
        </authorList>
    </citation>
    <scope>NUCLEOTIDE SEQUENCE [LARGE SCALE GENOMIC DNA]</scope>
    <source>
        <strain evidence="1">ATCC 17748</strain>
    </source>
</reference>
<dbReference type="EMBL" id="ACIK02000010">
    <property type="protein sequence ID" value="EEP65173.1"/>
    <property type="molecule type" value="Genomic_DNA"/>
</dbReference>
<dbReference type="HOGENOM" id="CLU_1947923_0_0_9"/>
<keyword evidence="2" id="KW-1185">Reference proteome</keyword>
<gene>
    <name evidence="1" type="ORF">VEIDISOL_01048</name>
</gene>